<evidence type="ECO:0000256" key="1">
    <source>
        <dbReference type="SAM" id="MobiDB-lite"/>
    </source>
</evidence>
<organism evidence="2 3">
    <name type="scientific">Strongylocentrotus purpuratus</name>
    <name type="common">Purple sea urchin</name>
    <dbReference type="NCBI Taxonomy" id="7668"/>
    <lineage>
        <taxon>Eukaryota</taxon>
        <taxon>Metazoa</taxon>
        <taxon>Echinodermata</taxon>
        <taxon>Eleutherozoa</taxon>
        <taxon>Echinozoa</taxon>
        <taxon>Echinoidea</taxon>
        <taxon>Euechinoidea</taxon>
        <taxon>Echinacea</taxon>
        <taxon>Camarodonta</taxon>
        <taxon>Echinidea</taxon>
        <taxon>Strongylocentrotidae</taxon>
        <taxon>Strongylocentrotus</taxon>
    </lineage>
</organism>
<feature type="region of interest" description="Disordered" evidence="1">
    <location>
        <begin position="1"/>
        <end position="173"/>
    </location>
</feature>
<dbReference type="OMA" id="GRNYPAR"/>
<dbReference type="InParanoid" id="A0A7M7NV77"/>
<dbReference type="RefSeq" id="XP_030841916.1">
    <property type="nucleotide sequence ID" value="XM_030986056.1"/>
</dbReference>
<evidence type="ECO:0000313" key="3">
    <source>
        <dbReference type="Proteomes" id="UP000007110"/>
    </source>
</evidence>
<proteinExistence type="predicted"/>
<reference evidence="3" key="1">
    <citation type="submission" date="2015-02" db="EMBL/GenBank/DDBJ databases">
        <title>Genome sequencing for Strongylocentrotus purpuratus.</title>
        <authorList>
            <person name="Murali S."/>
            <person name="Liu Y."/>
            <person name="Vee V."/>
            <person name="English A."/>
            <person name="Wang M."/>
            <person name="Skinner E."/>
            <person name="Han Y."/>
            <person name="Muzny D.M."/>
            <person name="Worley K.C."/>
            <person name="Gibbs R.A."/>
        </authorList>
    </citation>
    <scope>NUCLEOTIDE SEQUENCE</scope>
</reference>
<dbReference type="Proteomes" id="UP000007110">
    <property type="component" value="Unassembled WGS sequence"/>
</dbReference>
<feature type="compositionally biased region" description="Basic and acidic residues" evidence="1">
    <location>
        <begin position="39"/>
        <end position="49"/>
    </location>
</feature>
<feature type="compositionally biased region" description="Low complexity" evidence="1">
    <location>
        <begin position="158"/>
        <end position="172"/>
    </location>
</feature>
<dbReference type="EnsemblMetazoa" id="XM_030986056">
    <property type="protein sequence ID" value="XP_030841916"/>
    <property type="gene ID" value="LOC575097"/>
</dbReference>
<dbReference type="GeneID" id="575097"/>
<accession>A0A7M7NV77</accession>
<reference evidence="2" key="2">
    <citation type="submission" date="2021-01" db="UniProtKB">
        <authorList>
            <consortium name="EnsemblMetazoa"/>
        </authorList>
    </citation>
    <scope>IDENTIFICATION</scope>
</reference>
<dbReference type="OrthoDB" id="10367893at2759"/>
<dbReference type="AlphaFoldDB" id="A0A7M7NV77"/>
<evidence type="ECO:0000313" key="2">
    <source>
        <dbReference type="EnsemblMetazoa" id="XP_030841916"/>
    </source>
</evidence>
<feature type="compositionally biased region" description="Polar residues" evidence="1">
    <location>
        <begin position="79"/>
        <end position="99"/>
    </location>
</feature>
<feature type="region of interest" description="Disordered" evidence="1">
    <location>
        <begin position="215"/>
        <end position="239"/>
    </location>
</feature>
<feature type="compositionally biased region" description="Basic and acidic residues" evidence="1">
    <location>
        <begin position="217"/>
        <end position="233"/>
    </location>
</feature>
<sequence length="239" mass="26293">MPIVSPDDSDSNSRSHEPVLRRLQADSKDSQVTANASKDSLHSPKDSGQRKSPGQNLFTFVDPSVRVQGAEAPQELLSGRTTTPMLNPSGNYWGSFTRSHSPRTRLSPPSLAGRNYPARSHVVRGRHSPSDNVPLNHPRSPSYDFRETTSRRRSYHESLGVGSQQSSGLSSGAQPIEEANRKVGIVLLYHFSCLKSPTGLRLKINLSRQAGRQLCGGRDDAHHPRSNEARFDDSTIPYS</sequence>
<keyword evidence="3" id="KW-1185">Reference proteome</keyword>
<protein>
    <submittedName>
        <fullName evidence="2">Uncharacterized protein</fullName>
    </submittedName>
</protein>
<feature type="compositionally biased region" description="Basic and acidic residues" evidence="1">
    <location>
        <begin position="11"/>
        <end position="29"/>
    </location>
</feature>
<dbReference type="KEGG" id="spu:575097"/>
<name>A0A7M7NV77_STRPU</name>